<evidence type="ECO:0000313" key="4">
    <source>
        <dbReference type="Proteomes" id="UP000509383"/>
    </source>
</evidence>
<reference evidence="2 4" key="1">
    <citation type="submission" date="2020-05" db="EMBL/GenBank/DDBJ databases">
        <title>Characterization of novel class B3 metallo-beta-lactamase from novel Pseudomonas species.</title>
        <authorList>
            <person name="Yamada K."/>
            <person name="Aoki K."/>
            <person name="Ishii Y."/>
        </authorList>
    </citation>
    <scope>NUCLEOTIDE SEQUENCE [LARGE SCALE GENOMIC DNA]</scope>
    <source>
        <strain evidence="2 4">TUM18999</strain>
        <strain evidence="3 5">TUM20286</strain>
    </source>
</reference>
<evidence type="ECO:0000313" key="5">
    <source>
        <dbReference type="Proteomes" id="UP001054892"/>
    </source>
</evidence>
<dbReference type="Proteomes" id="UP001054892">
    <property type="component" value="Unassembled WGS sequence"/>
</dbReference>
<dbReference type="Proteomes" id="UP000509383">
    <property type="component" value="Chromosome"/>
</dbReference>
<dbReference type="EMBL" id="AP023189">
    <property type="protein sequence ID" value="BCG24390.1"/>
    <property type="molecule type" value="Genomic_DNA"/>
</dbReference>
<dbReference type="KEGG" id="ptw:TUM18999_25810"/>
<evidence type="ECO:0000313" key="2">
    <source>
        <dbReference type="EMBL" id="BCG24390.1"/>
    </source>
</evidence>
<protein>
    <submittedName>
        <fullName evidence="2">Uncharacterized protein</fullName>
    </submittedName>
</protein>
<keyword evidence="5" id="KW-1185">Reference proteome</keyword>
<dbReference type="AlphaFoldDB" id="A0A6J4E457"/>
<sequence>MAQPDRPASVTAARSGSSAVLETMLMGFSLNERKVPATTARRAAAHWRNGFDGAIRLKTSDGERSPRACPGKIGRM</sequence>
<gene>
    <name evidence="2" type="ORF">TUM18999_25810</name>
    <name evidence="3" type="ORF">TUM20286_20040</name>
</gene>
<feature type="region of interest" description="Disordered" evidence="1">
    <location>
        <begin position="57"/>
        <end position="76"/>
    </location>
</feature>
<evidence type="ECO:0000256" key="1">
    <source>
        <dbReference type="SAM" id="MobiDB-lite"/>
    </source>
</evidence>
<name>A0A6J4E457_9PSED</name>
<dbReference type="EMBL" id="BQKM01000003">
    <property type="protein sequence ID" value="GJN52252.1"/>
    <property type="molecule type" value="Genomic_DNA"/>
</dbReference>
<accession>A0A6J4E457</accession>
<evidence type="ECO:0000313" key="3">
    <source>
        <dbReference type="EMBL" id="GJN52252.1"/>
    </source>
</evidence>
<organism evidence="2 4">
    <name type="scientific">Pseudomonas tohonis</name>
    <dbReference type="NCBI Taxonomy" id="2725477"/>
    <lineage>
        <taxon>Bacteria</taxon>
        <taxon>Pseudomonadati</taxon>
        <taxon>Pseudomonadota</taxon>
        <taxon>Gammaproteobacteria</taxon>
        <taxon>Pseudomonadales</taxon>
        <taxon>Pseudomonadaceae</taxon>
        <taxon>Pseudomonas</taxon>
    </lineage>
</organism>
<proteinExistence type="predicted"/>